<dbReference type="EC" id="2.8.1.12" evidence="4"/>
<dbReference type="GO" id="GO:1990140">
    <property type="term" value="C:molybdopterin synthase complex"/>
    <property type="evidence" value="ECO:0007669"/>
    <property type="project" value="UniProtKB-UniRule"/>
</dbReference>
<dbReference type="OrthoDB" id="5531344at2759"/>
<dbReference type="Proteomes" id="UP001140513">
    <property type="component" value="Unassembled WGS sequence"/>
</dbReference>
<comment type="similarity">
    <text evidence="4">Belongs to the MoaE family. MOCS2B subfamily.</text>
</comment>
<dbReference type="Pfam" id="PF02391">
    <property type="entry name" value="MoaE"/>
    <property type="match status" value="1"/>
</dbReference>
<feature type="binding site" evidence="4">
    <location>
        <position position="139"/>
    </location>
    <ligand>
        <name>substrate</name>
    </ligand>
</feature>
<dbReference type="SUPFAM" id="SSF54690">
    <property type="entry name" value="Molybdopterin synthase subunit MoaE"/>
    <property type="match status" value="1"/>
</dbReference>
<evidence type="ECO:0000256" key="2">
    <source>
        <dbReference type="ARBA" id="ARBA00022679"/>
    </source>
</evidence>
<feature type="binding site" evidence="4">
    <location>
        <begin position="146"/>
        <end position="148"/>
    </location>
    <ligand>
        <name>substrate</name>
    </ligand>
</feature>
<name>A0A9W9CE47_9PLEO</name>
<protein>
    <recommendedName>
        <fullName evidence="4">Molybdopterin synthase catalytic subunit</fullName>
        <ecNumber evidence="4">2.8.1.12</ecNumber>
    </recommendedName>
    <alternativeName>
        <fullName evidence="4">Common component for nitrate reductase and xanthine dehydrogenase protein H</fullName>
    </alternativeName>
    <alternativeName>
        <fullName evidence="4">Molybdenum cofactor synthesis protein 2 large subunit</fullName>
    </alternativeName>
    <alternativeName>
        <fullName evidence="4">Molybdenum cofactor synthesis protein 2B</fullName>
        <shortName evidence="4">MOCS2B</shortName>
    </alternativeName>
</protein>
<dbReference type="AlphaFoldDB" id="A0A9W9CE47"/>
<evidence type="ECO:0000313" key="5">
    <source>
        <dbReference type="EMBL" id="KAJ4357429.1"/>
    </source>
</evidence>
<reference evidence="5" key="1">
    <citation type="submission" date="2022-10" db="EMBL/GenBank/DDBJ databases">
        <title>Tapping the CABI collections for fungal endophytes: first genome assemblies for Collariella, Neodidymelliopsis, Ascochyta clinopodiicola, Didymella pomorum, Didymosphaeria variabile, Neocosmospora piperis and Neocucurbitaria cava.</title>
        <authorList>
            <person name="Hill R."/>
        </authorList>
    </citation>
    <scope>NUCLEOTIDE SEQUENCE</scope>
    <source>
        <strain evidence="5">IMI 356815</strain>
    </source>
</reference>
<dbReference type="Gene3D" id="3.90.1170.40">
    <property type="entry name" value="Molybdopterin biosynthesis MoaE subunit"/>
    <property type="match status" value="1"/>
</dbReference>
<evidence type="ECO:0000256" key="1">
    <source>
        <dbReference type="ARBA" id="ARBA00022490"/>
    </source>
</evidence>
<keyword evidence="3 4" id="KW-0501">Molybdenum cofactor biosynthesis</keyword>
<gene>
    <name evidence="4" type="primary">cnxH</name>
    <name evidence="5" type="ORF">N0V89_002004</name>
</gene>
<comment type="subunit">
    <text evidence="4">Heterotetramer; composed of 2 small (MOCS2A) and 2 large (MOCS2B) subunits.</text>
</comment>
<dbReference type="InterPro" id="IPR028888">
    <property type="entry name" value="MOCS2B_euk"/>
</dbReference>
<keyword evidence="2 4" id="KW-0808">Transferase</keyword>
<evidence type="ECO:0000256" key="3">
    <source>
        <dbReference type="ARBA" id="ARBA00023150"/>
    </source>
</evidence>
<comment type="function">
    <text evidence="4">Catalytic subunit of the molybdopterin synthase complex, a complex that catalyzes the conversion of precursor Z into molybdopterin. Acts by mediating the incorporation of 2 sulfur atoms from thiocarboxylated MOCS2A into precursor Z to generate a dithiolene group.</text>
</comment>
<evidence type="ECO:0000256" key="4">
    <source>
        <dbReference type="HAMAP-Rule" id="MF_03052"/>
    </source>
</evidence>
<dbReference type="CDD" id="cd00756">
    <property type="entry name" value="MoaE"/>
    <property type="match status" value="1"/>
</dbReference>
<dbReference type="InterPro" id="IPR003448">
    <property type="entry name" value="Mopterin_biosynth_MoaE"/>
</dbReference>
<keyword evidence="6" id="KW-1185">Reference proteome</keyword>
<dbReference type="HAMAP" id="MF_03052">
    <property type="entry name" value="MOC2B"/>
    <property type="match status" value="1"/>
</dbReference>
<proteinExistence type="inferred from homology"/>
<comment type="subcellular location">
    <subcellularLocation>
        <location evidence="4">Cytoplasm</location>
    </subcellularLocation>
</comment>
<dbReference type="FunFam" id="3.90.1170.40:FF:000003">
    <property type="entry name" value="Molybdopterin converting factor subunit 2"/>
    <property type="match status" value="1"/>
</dbReference>
<dbReference type="PANTHER" id="PTHR23404">
    <property type="entry name" value="MOLYBDOPTERIN SYNTHASE RELATED"/>
    <property type="match status" value="1"/>
</dbReference>
<feature type="binding site" evidence="4">
    <location>
        <begin position="123"/>
        <end position="124"/>
    </location>
    <ligand>
        <name>substrate</name>
    </ligand>
</feature>
<dbReference type="InterPro" id="IPR036563">
    <property type="entry name" value="MoaE_sf"/>
</dbReference>
<evidence type="ECO:0000313" key="6">
    <source>
        <dbReference type="Proteomes" id="UP001140513"/>
    </source>
</evidence>
<organism evidence="5 6">
    <name type="scientific">Didymosphaeria variabile</name>
    <dbReference type="NCBI Taxonomy" id="1932322"/>
    <lineage>
        <taxon>Eukaryota</taxon>
        <taxon>Fungi</taxon>
        <taxon>Dikarya</taxon>
        <taxon>Ascomycota</taxon>
        <taxon>Pezizomycotina</taxon>
        <taxon>Dothideomycetes</taxon>
        <taxon>Pleosporomycetidae</taxon>
        <taxon>Pleosporales</taxon>
        <taxon>Massarineae</taxon>
        <taxon>Didymosphaeriaceae</taxon>
        <taxon>Didymosphaeria</taxon>
    </lineage>
</organism>
<keyword evidence="1 4" id="KW-0963">Cytoplasm</keyword>
<dbReference type="GO" id="GO:0030366">
    <property type="term" value="F:molybdopterin synthase activity"/>
    <property type="evidence" value="ECO:0007669"/>
    <property type="project" value="UniProtKB-UniRule"/>
</dbReference>
<sequence>MSTTESSSYKPDIPREPVIQTSEKIHIELTPNDLDSLAATRFVRSPSAGATVLFIGTTRDTFNDLPVSSLAYTSYAPLAMATLHTIATTLLAKHSLTKIAIIHKLGECPIGEESIIIAVSAPHRQAAWRAGEEALEETKKRAEIWKLERFEGGEGVWRANRDGAMGVKVGEREGGEEKQPEGAVA</sequence>
<comment type="caution">
    <text evidence="5">The sequence shown here is derived from an EMBL/GenBank/DDBJ whole genome shotgun (WGS) entry which is preliminary data.</text>
</comment>
<accession>A0A9W9CE47</accession>
<comment type="catalytic activity">
    <reaction evidence="4">
        <text>2 [molybdopterin-synthase sulfur-carrier protein]-C-terminal-Gly-aminoethanethioate + cyclic pyranopterin phosphate + H2O = molybdopterin + 2 [molybdopterin-synthase sulfur-carrier protein]-C-terminal Gly-Gly + 2 H(+)</text>
        <dbReference type="Rhea" id="RHEA:26333"/>
        <dbReference type="Rhea" id="RHEA-COMP:12202"/>
        <dbReference type="Rhea" id="RHEA-COMP:19907"/>
        <dbReference type="ChEBI" id="CHEBI:15377"/>
        <dbReference type="ChEBI" id="CHEBI:15378"/>
        <dbReference type="ChEBI" id="CHEBI:58698"/>
        <dbReference type="ChEBI" id="CHEBI:59648"/>
        <dbReference type="ChEBI" id="CHEBI:90778"/>
        <dbReference type="ChEBI" id="CHEBI:232372"/>
        <dbReference type="EC" id="2.8.1.12"/>
    </reaction>
</comment>
<dbReference type="EMBL" id="JAPEUX010000002">
    <property type="protein sequence ID" value="KAJ4357429.1"/>
    <property type="molecule type" value="Genomic_DNA"/>
</dbReference>
<comment type="pathway">
    <text evidence="4">Cofactor biosynthesis; molybdopterin biosynthesis.</text>
</comment>
<dbReference type="GO" id="GO:0006777">
    <property type="term" value="P:Mo-molybdopterin cofactor biosynthetic process"/>
    <property type="evidence" value="ECO:0007669"/>
    <property type="project" value="UniProtKB-UniRule"/>
</dbReference>